<accession>A0A9J6FCD1</accession>
<evidence type="ECO:0000256" key="3">
    <source>
        <dbReference type="ARBA" id="ARBA00022833"/>
    </source>
</evidence>
<dbReference type="EMBL" id="JABSTR010000001">
    <property type="protein sequence ID" value="KAH9360272.1"/>
    <property type="molecule type" value="Genomic_DNA"/>
</dbReference>
<evidence type="ECO:0000256" key="1">
    <source>
        <dbReference type="ARBA" id="ARBA00022723"/>
    </source>
</evidence>
<dbReference type="Pfam" id="PF04500">
    <property type="entry name" value="FLYWCH"/>
    <property type="match status" value="1"/>
</dbReference>
<gene>
    <name evidence="5" type="ORF">HPB48_005724</name>
</gene>
<evidence type="ECO:0000259" key="4">
    <source>
        <dbReference type="Pfam" id="PF04500"/>
    </source>
</evidence>
<dbReference type="OMA" id="TWSEHTH"/>
<feature type="domain" description="FLYWCH-type" evidence="4">
    <location>
        <begin position="4"/>
        <end position="64"/>
    </location>
</feature>
<dbReference type="OrthoDB" id="10064469at2759"/>
<name>A0A9J6FCD1_HAELO</name>
<protein>
    <recommendedName>
        <fullName evidence="4">FLYWCH-type domain-containing protein</fullName>
    </recommendedName>
</protein>
<dbReference type="Proteomes" id="UP000821853">
    <property type="component" value="Chromosome 1"/>
</dbReference>
<organism evidence="5 6">
    <name type="scientific">Haemaphysalis longicornis</name>
    <name type="common">Bush tick</name>
    <dbReference type="NCBI Taxonomy" id="44386"/>
    <lineage>
        <taxon>Eukaryota</taxon>
        <taxon>Metazoa</taxon>
        <taxon>Ecdysozoa</taxon>
        <taxon>Arthropoda</taxon>
        <taxon>Chelicerata</taxon>
        <taxon>Arachnida</taxon>
        <taxon>Acari</taxon>
        <taxon>Parasitiformes</taxon>
        <taxon>Ixodida</taxon>
        <taxon>Ixodoidea</taxon>
        <taxon>Ixodidae</taxon>
        <taxon>Haemaphysalinae</taxon>
        <taxon>Haemaphysalis</taxon>
    </lineage>
</organism>
<dbReference type="VEuPathDB" id="VectorBase:HLOH_060081"/>
<sequence>MELTTTVRGKPKLCLDGYAYTVDKKVDSRVYWKCERYDQCRGRVVTIQQGQADQQVRRTQEHNHAPDSTRVEVLRENEALKRMATRTTTAPVQIPSSGKYNPEALSCAKLLSAFFFFSLRSKCPVP</sequence>
<dbReference type="GO" id="GO:0008270">
    <property type="term" value="F:zinc ion binding"/>
    <property type="evidence" value="ECO:0007669"/>
    <property type="project" value="UniProtKB-KW"/>
</dbReference>
<keyword evidence="6" id="KW-1185">Reference proteome</keyword>
<keyword evidence="1" id="KW-0479">Metal-binding</keyword>
<proteinExistence type="predicted"/>
<dbReference type="Gene3D" id="2.20.25.240">
    <property type="match status" value="1"/>
</dbReference>
<reference evidence="5 6" key="1">
    <citation type="journal article" date="2020" name="Cell">
        <title>Large-Scale Comparative Analyses of Tick Genomes Elucidate Their Genetic Diversity and Vector Capacities.</title>
        <authorList>
            <consortium name="Tick Genome and Microbiome Consortium (TIGMIC)"/>
            <person name="Jia N."/>
            <person name="Wang J."/>
            <person name="Shi W."/>
            <person name="Du L."/>
            <person name="Sun Y."/>
            <person name="Zhan W."/>
            <person name="Jiang J.F."/>
            <person name="Wang Q."/>
            <person name="Zhang B."/>
            <person name="Ji P."/>
            <person name="Bell-Sakyi L."/>
            <person name="Cui X.M."/>
            <person name="Yuan T.T."/>
            <person name="Jiang B.G."/>
            <person name="Yang W.F."/>
            <person name="Lam T.T."/>
            <person name="Chang Q.C."/>
            <person name="Ding S.J."/>
            <person name="Wang X.J."/>
            <person name="Zhu J.G."/>
            <person name="Ruan X.D."/>
            <person name="Zhao L."/>
            <person name="Wei J.T."/>
            <person name="Ye R.Z."/>
            <person name="Que T.C."/>
            <person name="Du C.H."/>
            <person name="Zhou Y.H."/>
            <person name="Cheng J.X."/>
            <person name="Dai P.F."/>
            <person name="Guo W.B."/>
            <person name="Han X.H."/>
            <person name="Huang E.J."/>
            <person name="Li L.F."/>
            <person name="Wei W."/>
            <person name="Gao Y.C."/>
            <person name="Liu J.Z."/>
            <person name="Shao H.Z."/>
            <person name="Wang X."/>
            <person name="Wang C.C."/>
            <person name="Yang T.C."/>
            <person name="Huo Q.B."/>
            <person name="Li W."/>
            <person name="Chen H.Y."/>
            <person name="Chen S.E."/>
            <person name="Zhou L.G."/>
            <person name="Ni X.B."/>
            <person name="Tian J.H."/>
            <person name="Sheng Y."/>
            <person name="Liu T."/>
            <person name="Pan Y.S."/>
            <person name="Xia L.Y."/>
            <person name="Li J."/>
            <person name="Zhao F."/>
            <person name="Cao W.C."/>
        </authorList>
    </citation>
    <scope>NUCLEOTIDE SEQUENCE [LARGE SCALE GENOMIC DNA]</scope>
    <source>
        <strain evidence="5">HaeL-2018</strain>
    </source>
</reference>
<comment type="caution">
    <text evidence="5">The sequence shown here is derived from an EMBL/GenBank/DDBJ whole genome shotgun (WGS) entry which is preliminary data.</text>
</comment>
<evidence type="ECO:0000256" key="2">
    <source>
        <dbReference type="ARBA" id="ARBA00022771"/>
    </source>
</evidence>
<dbReference type="InterPro" id="IPR007588">
    <property type="entry name" value="Znf_FLYWCH"/>
</dbReference>
<dbReference type="AlphaFoldDB" id="A0A9J6FCD1"/>
<keyword evidence="3" id="KW-0862">Zinc</keyword>
<keyword evidence="2" id="KW-0863">Zinc-finger</keyword>
<evidence type="ECO:0000313" key="6">
    <source>
        <dbReference type="Proteomes" id="UP000821853"/>
    </source>
</evidence>
<evidence type="ECO:0000313" key="5">
    <source>
        <dbReference type="EMBL" id="KAH9360272.1"/>
    </source>
</evidence>